<dbReference type="AlphaFoldDB" id="A0A2P9HCD4"/>
<dbReference type="EMBL" id="OOFM01000001">
    <property type="protein sequence ID" value="SPL61774.1"/>
    <property type="molecule type" value="Genomic_DNA"/>
</dbReference>
<proteinExistence type="predicted"/>
<name>A0A2P9HCD4_9HYPH</name>
<evidence type="ECO:0000313" key="2">
    <source>
        <dbReference type="Proteomes" id="UP000246073"/>
    </source>
</evidence>
<organism evidence="1 2">
    <name type="scientific">Ochrobactrum soli</name>
    <dbReference type="NCBI Taxonomy" id="2448455"/>
    <lineage>
        <taxon>Bacteria</taxon>
        <taxon>Pseudomonadati</taxon>
        <taxon>Pseudomonadota</taxon>
        <taxon>Alphaproteobacteria</taxon>
        <taxon>Hyphomicrobiales</taxon>
        <taxon>Brucellaceae</taxon>
        <taxon>Brucella/Ochrobactrum group</taxon>
        <taxon>Ochrobactrum</taxon>
    </lineage>
</organism>
<gene>
    <name evidence="1" type="ORF">OHAE_4566</name>
</gene>
<evidence type="ECO:0000313" key="1">
    <source>
        <dbReference type="EMBL" id="SPL61774.1"/>
    </source>
</evidence>
<protein>
    <submittedName>
        <fullName evidence="1">Uncharacterized protein</fullName>
    </submittedName>
</protein>
<sequence>MLNATISAITLTICEEMPSKDMRRAIYYEGGLIVENGPRNL</sequence>
<reference evidence="2" key="1">
    <citation type="submission" date="2017-12" db="EMBL/GenBank/DDBJ databases">
        <authorList>
            <person name="Diaz M."/>
        </authorList>
    </citation>
    <scope>NUCLEOTIDE SEQUENCE [LARGE SCALE GENOMIC DNA]</scope>
    <source>
        <strain evidence="2">FI11154</strain>
    </source>
</reference>
<accession>A0A2P9HCD4</accession>
<dbReference type="Proteomes" id="UP000246073">
    <property type="component" value="Unassembled WGS sequence"/>
</dbReference>